<accession>A0A0V0TW83</accession>
<reference evidence="1 2" key="1">
    <citation type="submission" date="2015-01" db="EMBL/GenBank/DDBJ databases">
        <title>Evolution of Trichinella species and genotypes.</title>
        <authorList>
            <person name="Korhonen P.K."/>
            <person name="Edoardo P."/>
            <person name="Giuseppe L.R."/>
            <person name="Gasser R.B."/>
        </authorList>
    </citation>
    <scope>NUCLEOTIDE SEQUENCE [LARGE SCALE GENOMIC DNA]</scope>
    <source>
        <strain evidence="1">ISS417</strain>
    </source>
</reference>
<organism evidence="1 2">
    <name type="scientific">Trichinella murrelli</name>
    <dbReference type="NCBI Taxonomy" id="144512"/>
    <lineage>
        <taxon>Eukaryota</taxon>
        <taxon>Metazoa</taxon>
        <taxon>Ecdysozoa</taxon>
        <taxon>Nematoda</taxon>
        <taxon>Enoplea</taxon>
        <taxon>Dorylaimia</taxon>
        <taxon>Trichinellida</taxon>
        <taxon>Trichinellidae</taxon>
        <taxon>Trichinella</taxon>
    </lineage>
</organism>
<name>A0A0V0TW83_9BILA</name>
<dbReference type="EMBL" id="JYDJ01000122">
    <property type="protein sequence ID" value="KRX43316.1"/>
    <property type="molecule type" value="Genomic_DNA"/>
</dbReference>
<protein>
    <submittedName>
        <fullName evidence="1">Uncharacterized protein</fullName>
    </submittedName>
</protein>
<proteinExistence type="predicted"/>
<evidence type="ECO:0000313" key="2">
    <source>
        <dbReference type="Proteomes" id="UP000055048"/>
    </source>
</evidence>
<comment type="caution">
    <text evidence="1">The sequence shown here is derived from an EMBL/GenBank/DDBJ whole genome shotgun (WGS) entry which is preliminary data.</text>
</comment>
<gene>
    <name evidence="1" type="ORF">T05_1489</name>
</gene>
<dbReference type="AlphaFoldDB" id="A0A0V0TW83"/>
<sequence>MRVRQISQFYEFHTGEDLSSTFLLCKKVHGCGGYVYGKTVPPLLFPTNSLLLGLQASRSTSSTLEPAVPIRVCDFDRRWIVHSDPPSVVRTLRTAYMWSKSNVRDVSWLKVITICDPVLDVL</sequence>
<evidence type="ECO:0000313" key="1">
    <source>
        <dbReference type="EMBL" id="KRX43316.1"/>
    </source>
</evidence>
<dbReference type="Proteomes" id="UP000055048">
    <property type="component" value="Unassembled WGS sequence"/>
</dbReference>
<keyword evidence="2" id="KW-1185">Reference proteome</keyword>